<dbReference type="InParanoid" id="D6U8Y2"/>
<dbReference type="eggNOG" id="COG3547">
    <property type="taxonomic scope" value="Bacteria"/>
</dbReference>
<dbReference type="AlphaFoldDB" id="D6U8Y2"/>
<dbReference type="GO" id="GO:0003677">
    <property type="term" value="F:DNA binding"/>
    <property type="evidence" value="ECO:0007669"/>
    <property type="project" value="InterPro"/>
</dbReference>
<evidence type="ECO:0000259" key="1">
    <source>
        <dbReference type="Pfam" id="PF02371"/>
    </source>
</evidence>
<proteinExistence type="predicted"/>
<accession>D6U8Y2</accession>
<evidence type="ECO:0000313" key="3">
    <source>
        <dbReference type="Proteomes" id="UP000004508"/>
    </source>
</evidence>
<feature type="non-terminal residue" evidence="2">
    <location>
        <position position="1"/>
    </location>
</feature>
<dbReference type="EMBL" id="ADVG01000007">
    <property type="protein sequence ID" value="EFH79590.1"/>
    <property type="molecule type" value="Genomic_DNA"/>
</dbReference>
<dbReference type="PANTHER" id="PTHR33055:SF3">
    <property type="entry name" value="PUTATIVE TRANSPOSASE FOR IS117-RELATED"/>
    <property type="match status" value="1"/>
</dbReference>
<reference evidence="2 3" key="1">
    <citation type="journal article" date="2011" name="Stand. Genomic Sci.">
        <title>Non-contiguous finished genome sequence and contextual data of the filamentous soil bacterium Ktedonobacter racemifer type strain (SOSP1-21).</title>
        <authorList>
            <person name="Chang Y.J."/>
            <person name="Land M."/>
            <person name="Hauser L."/>
            <person name="Chertkov O."/>
            <person name="Del Rio T.G."/>
            <person name="Nolan M."/>
            <person name="Copeland A."/>
            <person name="Tice H."/>
            <person name="Cheng J.F."/>
            <person name="Lucas S."/>
            <person name="Han C."/>
            <person name="Goodwin L."/>
            <person name="Pitluck S."/>
            <person name="Ivanova N."/>
            <person name="Ovchinikova G."/>
            <person name="Pati A."/>
            <person name="Chen A."/>
            <person name="Palaniappan K."/>
            <person name="Mavromatis K."/>
            <person name="Liolios K."/>
            <person name="Brettin T."/>
            <person name="Fiebig A."/>
            <person name="Rohde M."/>
            <person name="Abt B."/>
            <person name="Goker M."/>
            <person name="Detter J.C."/>
            <person name="Woyke T."/>
            <person name="Bristow J."/>
            <person name="Eisen J.A."/>
            <person name="Markowitz V."/>
            <person name="Hugenholtz P."/>
            <person name="Kyrpides N.C."/>
            <person name="Klenk H.P."/>
            <person name="Lapidus A."/>
        </authorList>
    </citation>
    <scope>NUCLEOTIDE SEQUENCE [LARGE SCALE GENOMIC DNA]</scope>
    <source>
        <strain evidence="3">DSM 44963</strain>
    </source>
</reference>
<dbReference type="STRING" id="485913.Krac_0047"/>
<gene>
    <name evidence="2" type="ORF">Krac_0047</name>
</gene>
<dbReference type="GO" id="GO:0004803">
    <property type="term" value="F:transposase activity"/>
    <property type="evidence" value="ECO:0007669"/>
    <property type="project" value="InterPro"/>
</dbReference>
<keyword evidence="3" id="KW-1185">Reference proteome</keyword>
<dbReference type="InterPro" id="IPR003346">
    <property type="entry name" value="Transposase_20"/>
</dbReference>
<dbReference type="InterPro" id="IPR047650">
    <property type="entry name" value="Transpos_IS110"/>
</dbReference>
<name>D6U8Y2_KTERA</name>
<comment type="caution">
    <text evidence="2">The sequence shown here is derived from an EMBL/GenBank/DDBJ whole genome shotgun (WGS) entry which is preliminary data.</text>
</comment>
<feature type="domain" description="Transposase IS116/IS110/IS902 C-terminal" evidence="1">
    <location>
        <begin position="140"/>
        <end position="185"/>
    </location>
</feature>
<evidence type="ECO:0000313" key="2">
    <source>
        <dbReference type="EMBL" id="EFH79590.1"/>
    </source>
</evidence>
<protein>
    <recommendedName>
        <fullName evidence="1">Transposase IS116/IS110/IS902 C-terminal domain-containing protein</fullName>
    </recommendedName>
</protein>
<dbReference type="Proteomes" id="UP000004508">
    <property type="component" value="Unassembled WGS sequence"/>
</dbReference>
<dbReference type="Pfam" id="PF02371">
    <property type="entry name" value="Transposase_20"/>
    <property type="match status" value="1"/>
</dbReference>
<dbReference type="PANTHER" id="PTHR33055">
    <property type="entry name" value="TRANSPOSASE FOR INSERTION SEQUENCE ELEMENT IS1111A"/>
    <property type="match status" value="1"/>
</dbReference>
<sequence>PFEELAKELFGRLFVASTLDQDIKDVAMLINSPPEVVLLPIDLEKDFVQMPFVTRFWMATFEFMSIHLAEFQTPLSDGFIGQSDPTFSHNLFNVAETERETEIQPDTVADNFRWETVSFVQRRSCVVHATSMSEIVASSQVDNTSGTSVHGRTSIGHTGNAALRTAVYLATLSAAQYNPVIKAFYDRLRAAGKPMKVARCAAARKLLHIAFAVVKNEADFDPLYAARAQKTA</sequence>
<organism evidence="2 3">
    <name type="scientific">Ktedonobacter racemifer DSM 44963</name>
    <dbReference type="NCBI Taxonomy" id="485913"/>
    <lineage>
        <taxon>Bacteria</taxon>
        <taxon>Bacillati</taxon>
        <taxon>Chloroflexota</taxon>
        <taxon>Ktedonobacteria</taxon>
        <taxon>Ktedonobacterales</taxon>
        <taxon>Ktedonobacteraceae</taxon>
        <taxon>Ktedonobacter</taxon>
    </lineage>
</organism>
<dbReference type="GO" id="GO:0006313">
    <property type="term" value="P:DNA transposition"/>
    <property type="evidence" value="ECO:0007669"/>
    <property type="project" value="InterPro"/>
</dbReference>